<keyword evidence="2" id="KW-1003">Cell membrane</keyword>
<evidence type="ECO:0000256" key="4">
    <source>
        <dbReference type="ARBA" id="ARBA00022989"/>
    </source>
</evidence>
<dbReference type="RefSeq" id="WP_168031154.1">
    <property type="nucleotide sequence ID" value="NZ_JAAVNE010000019.1"/>
</dbReference>
<evidence type="ECO:0000256" key="5">
    <source>
        <dbReference type="ARBA" id="ARBA00023136"/>
    </source>
</evidence>
<feature type="transmembrane region" description="Helical" evidence="6">
    <location>
        <begin position="15"/>
        <end position="36"/>
    </location>
</feature>
<gene>
    <name evidence="7" type="primary">lptG</name>
    <name evidence="7" type="ORF">HEQ75_13035</name>
</gene>
<dbReference type="InterPro" id="IPR005495">
    <property type="entry name" value="LptG/LptF_permease"/>
</dbReference>
<evidence type="ECO:0000256" key="1">
    <source>
        <dbReference type="ARBA" id="ARBA00004651"/>
    </source>
</evidence>
<evidence type="ECO:0000256" key="3">
    <source>
        <dbReference type="ARBA" id="ARBA00022692"/>
    </source>
</evidence>
<feature type="transmembrane region" description="Helical" evidence="6">
    <location>
        <begin position="294"/>
        <end position="313"/>
    </location>
</feature>
<reference evidence="7 8" key="1">
    <citation type="submission" date="2020-03" db="EMBL/GenBank/DDBJ databases">
        <title>Roseomonas selenitidurans sp. nov. isolated from urban soil.</title>
        <authorList>
            <person name="Liu H."/>
        </authorList>
    </citation>
    <scope>NUCLEOTIDE SEQUENCE [LARGE SCALE GENOMIC DNA]</scope>
    <source>
        <strain evidence="7 8">BU-1</strain>
    </source>
</reference>
<evidence type="ECO:0000313" key="7">
    <source>
        <dbReference type="EMBL" id="NKC31782.1"/>
    </source>
</evidence>
<accession>A0ABX1E7L6</accession>
<sequence>MVVTPTLTLYVARNFLASTLIVMAGLIGLVALFDFIELLRRAATRPNVGFSIPLEIAAMRLPFVALQILPFAILLGGIVAFWRLTRSSELIVARAAGISAWGFLTGPLTVAVLLGMLGTFGISPISSALLARAERMDQNFLRTGGGLSSLAGGRLWLRQADRALDPQGVAIISGRPVAMRDSEPVLRGAPRFELQEVTVWRLSADDRPLARIEAPVARLVDGQWVMEAAVSFGADRLARPPMRLALPTELTPDRIQDSFASPETLDFWALPRFIAVLEEAGFSAVRHRIQFQSLLALPALALGMALLAAGFSMRQTRRGGVAQMIGGGVAAGFALFVLDKVSNEMGEAGSLPVILAAWAPTLAGLLLALALLLHLEDG</sequence>
<keyword evidence="5 6" id="KW-0472">Membrane</keyword>
<keyword evidence="4 6" id="KW-1133">Transmembrane helix</keyword>
<dbReference type="PANTHER" id="PTHR33529">
    <property type="entry name" value="SLR0882 PROTEIN-RELATED"/>
    <property type="match status" value="1"/>
</dbReference>
<dbReference type="Pfam" id="PF03739">
    <property type="entry name" value="LptF_LptG"/>
    <property type="match status" value="1"/>
</dbReference>
<feature type="transmembrane region" description="Helical" evidence="6">
    <location>
        <begin position="108"/>
        <end position="131"/>
    </location>
</feature>
<evidence type="ECO:0000256" key="2">
    <source>
        <dbReference type="ARBA" id="ARBA00022475"/>
    </source>
</evidence>
<dbReference type="PANTHER" id="PTHR33529:SF2">
    <property type="entry name" value="LIPOPOLYSACCHARIDE EXPORT SYSTEM PERMEASE PROTEIN LPTG"/>
    <property type="match status" value="1"/>
</dbReference>
<dbReference type="InterPro" id="IPR030923">
    <property type="entry name" value="LptG"/>
</dbReference>
<comment type="subcellular location">
    <subcellularLocation>
        <location evidence="1">Cell membrane</location>
        <topology evidence="1">Multi-pass membrane protein</topology>
    </subcellularLocation>
</comment>
<dbReference type="NCBIfam" id="TIGR04408">
    <property type="entry name" value="LptG_lptG"/>
    <property type="match status" value="1"/>
</dbReference>
<evidence type="ECO:0000313" key="8">
    <source>
        <dbReference type="Proteomes" id="UP000787635"/>
    </source>
</evidence>
<feature type="transmembrane region" description="Helical" evidence="6">
    <location>
        <begin position="350"/>
        <end position="375"/>
    </location>
</feature>
<dbReference type="EMBL" id="JAAVNE010000019">
    <property type="protein sequence ID" value="NKC31782.1"/>
    <property type="molecule type" value="Genomic_DNA"/>
</dbReference>
<keyword evidence="8" id="KW-1185">Reference proteome</keyword>
<comment type="caution">
    <text evidence="7">The sequence shown here is derived from an EMBL/GenBank/DDBJ whole genome shotgun (WGS) entry which is preliminary data.</text>
</comment>
<protein>
    <submittedName>
        <fullName evidence="7">LPS export ABC transporter permease LptG</fullName>
    </submittedName>
</protein>
<organism evidence="7 8">
    <name type="scientific">Falsiroseomonas selenitidurans</name>
    <dbReference type="NCBI Taxonomy" id="2716335"/>
    <lineage>
        <taxon>Bacteria</taxon>
        <taxon>Pseudomonadati</taxon>
        <taxon>Pseudomonadota</taxon>
        <taxon>Alphaproteobacteria</taxon>
        <taxon>Acetobacterales</taxon>
        <taxon>Roseomonadaceae</taxon>
        <taxon>Falsiroseomonas</taxon>
    </lineage>
</organism>
<feature type="transmembrane region" description="Helical" evidence="6">
    <location>
        <begin position="57"/>
        <end position="82"/>
    </location>
</feature>
<evidence type="ECO:0000256" key="6">
    <source>
        <dbReference type="SAM" id="Phobius"/>
    </source>
</evidence>
<dbReference type="Proteomes" id="UP000787635">
    <property type="component" value="Unassembled WGS sequence"/>
</dbReference>
<feature type="transmembrane region" description="Helical" evidence="6">
    <location>
        <begin position="319"/>
        <end position="338"/>
    </location>
</feature>
<name>A0ABX1E7L6_9PROT</name>
<proteinExistence type="predicted"/>
<keyword evidence="3 6" id="KW-0812">Transmembrane</keyword>